<evidence type="ECO:0000313" key="2">
    <source>
        <dbReference type="EMBL" id="HJF74147.1"/>
    </source>
</evidence>
<evidence type="ECO:0000313" key="3">
    <source>
        <dbReference type="Proteomes" id="UP000749334"/>
    </source>
</evidence>
<dbReference type="RefSeq" id="WP_039162354.1">
    <property type="nucleotide sequence ID" value="NZ_JBLODJ010000010.1"/>
</dbReference>
<reference evidence="2" key="2">
    <citation type="submission" date="2021-09" db="EMBL/GenBank/DDBJ databases">
        <authorList>
            <person name="Gilroy R."/>
        </authorList>
    </citation>
    <scope>NUCLEOTIDE SEQUENCE</scope>
    <source>
        <strain evidence="2">ChiHjej11B10-15683</strain>
    </source>
</reference>
<keyword evidence="1" id="KW-1133">Transmembrane helix</keyword>
<dbReference type="EMBL" id="DYVQ01000071">
    <property type="protein sequence ID" value="HJF74147.1"/>
    <property type="molecule type" value="Genomic_DNA"/>
</dbReference>
<proteinExistence type="predicted"/>
<accession>A0A921HCQ3</accession>
<organism evidence="2 3">
    <name type="scientific">Gallibacterium anatis</name>
    <dbReference type="NCBI Taxonomy" id="750"/>
    <lineage>
        <taxon>Bacteria</taxon>
        <taxon>Pseudomonadati</taxon>
        <taxon>Pseudomonadota</taxon>
        <taxon>Gammaproteobacteria</taxon>
        <taxon>Pasteurellales</taxon>
        <taxon>Pasteurellaceae</taxon>
        <taxon>Gallibacterium</taxon>
    </lineage>
</organism>
<gene>
    <name evidence="2" type="ORF">K8W15_08190</name>
</gene>
<keyword evidence="1" id="KW-0472">Membrane</keyword>
<keyword evidence="1" id="KW-0812">Transmembrane</keyword>
<feature type="transmembrane region" description="Helical" evidence="1">
    <location>
        <begin position="12"/>
        <end position="36"/>
    </location>
</feature>
<evidence type="ECO:0000256" key="1">
    <source>
        <dbReference type="SAM" id="Phobius"/>
    </source>
</evidence>
<dbReference type="AlphaFoldDB" id="A0A921HCQ3"/>
<sequence length="71" mass="7861">MSLTDSEVNMLNMLLFIGLFMVSGANLLMAVFAVIGHRVDYIKGLQHFLLSFLTAISGTYSLTQFLAHYSS</sequence>
<reference evidence="2" key="1">
    <citation type="journal article" date="2021" name="PeerJ">
        <title>Extensive microbial diversity within the chicken gut microbiome revealed by metagenomics and culture.</title>
        <authorList>
            <person name="Gilroy R."/>
            <person name="Ravi A."/>
            <person name="Getino M."/>
            <person name="Pursley I."/>
            <person name="Horton D.L."/>
            <person name="Alikhan N.F."/>
            <person name="Baker D."/>
            <person name="Gharbi K."/>
            <person name="Hall N."/>
            <person name="Watson M."/>
            <person name="Adriaenssens E.M."/>
            <person name="Foster-Nyarko E."/>
            <person name="Jarju S."/>
            <person name="Secka A."/>
            <person name="Antonio M."/>
            <person name="Oren A."/>
            <person name="Chaudhuri R.R."/>
            <person name="La Ragione R."/>
            <person name="Hildebrand F."/>
            <person name="Pallen M.J."/>
        </authorList>
    </citation>
    <scope>NUCLEOTIDE SEQUENCE</scope>
    <source>
        <strain evidence="2">ChiHjej11B10-15683</strain>
    </source>
</reference>
<name>A0A921HCQ3_9PAST</name>
<protein>
    <submittedName>
        <fullName evidence="2">Uncharacterized protein</fullName>
    </submittedName>
</protein>
<comment type="caution">
    <text evidence="2">The sequence shown here is derived from an EMBL/GenBank/DDBJ whole genome shotgun (WGS) entry which is preliminary data.</text>
</comment>
<feature type="transmembrane region" description="Helical" evidence="1">
    <location>
        <begin position="48"/>
        <end position="67"/>
    </location>
</feature>
<dbReference type="Proteomes" id="UP000749334">
    <property type="component" value="Unassembled WGS sequence"/>
</dbReference>